<organism evidence="1 2">
    <name type="scientific">Vigna mungo</name>
    <name type="common">Black gram</name>
    <name type="synonym">Phaseolus mungo</name>
    <dbReference type="NCBI Taxonomy" id="3915"/>
    <lineage>
        <taxon>Eukaryota</taxon>
        <taxon>Viridiplantae</taxon>
        <taxon>Streptophyta</taxon>
        <taxon>Embryophyta</taxon>
        <taxon>Tracheophyta</taxon>
        <taxon>Spermatophyta</taxon>
        <taxon>Magnoliopsida</taxon>
        <taxon>eudicotyledons</taxon>
        <taxon>Gunneridae</taxon>
        <taxon>Pentapetalae</taxon>
        <taxon>rosids</taxon>
        <taxon>fabids</taxon>
        <taxon>Fabales</taxon>
        <taxon>Fabaceae</taxon>
        <taxon>Papilionoideae</taxon>
        <taxon>50 kb inversion clade</taxon>
        <taxon>NPAAA clade</taxon>
        <taxon>indigoferoid/millettioid clade</taxon>
        <taxon>Phaseoleae</taxon>
        <taxon>Vigna</taxon>
    </lineage>
</organism>
<gene>
    <name evidence="1" type="ORF">V8G54_011836</name>
</gene>
<accession>A0AAQ3NQV6</accession>
<evidence type="ECO:0000313" key="1">
    <source>
        <dbReference type="EMBL" id="WVZ14270.1"/>
    </source>
</evidence>
<reference evidence="1 2" key="1">
    <citation type="journal article" date="2023" name="Life. Sci Alliance">
        <title>Evolutionary insights into 3D genome organization and epigenetic landscape of Vigna mungo.</title>
        <authorList>
            <person name="Junaid A."/>
            <person name="Singh B."/>
            <person name="Bhatia S."/>
        </authorList>
    </citation>
    <scope>NUCLEOTIDE SEQUENCE [LARGE SCALE GENOMIC DNA]</scope>
    <source>
        <strain evidence="1">Urdbean</strain>
    </source>
</reference>
<dbReference type="EMBL" id="CP144697">
    <property type="protein sequence ID" value="WVZ14270.1"/>
    <property type="molecule type" value="Genomic_DNA"/>
</dbReference>
<dbReference type="Proteomes" id="UP001374535">
    <property type="component" value="Chromosome 4"/>
</dbReference>
<sequence>MSEALFNSIIHQSSKHHKRRSKTALGTLALLVDVPKKTKQSPKLRTNMPTDFLIQSVIKFPKAIRPETEGLGVNINTNFRIRFPGLAHGYFVLPNFKRSGLKVDFVTTAEMIRTYSN</sequence>
<proteinExistence type="predicted"/>
<evidence type="ECO:0000313" key="2">
    <source>
        <dbReference type="Proteomes" id="UP001374535"/>
    </source>
</evidence>
<protein>
    <submittedName>
        <fullName evidence="1">Uncharacterized protein</fullName>
    </submittedName>
</protein>
<name>A0AAQ3NQV6_VIGMU</name>
<dbReference type="AlphaFoldDB" id="A0AAQ3NQV6"/>
<keyword evidence="2" id="KW-1185">Reference proteome</keyword>